<accession>A0A1X9VNW4</accession>
<evidence type="ECO:0000256" key="1">
    <source>
        <dbReference type="SAM" id="Coils"/>
    </source>
</evidence>
<feature type="coiled-coil region" evidence="1">
    <location>
        <begin position="86"/>
        <end position="113"/>
    </location>
</feature>
<dbReference type="InterPro" id="IPR027417">
    <property type="entry name" value="P-loop_NTPase"/>
</dbReference>
<dbReference type="Gene3D" id="3.40.50.300">
    <property type="entry name" value="P-loop containing nucleotide triphosphate hydrolases"/>
    <property type="match status" value="1"/>
</dbReference>
<protein>
    <submittedName>
        <fullName evidence="2">Putative VV A32 virion packaging ATPase</fullName>
    </submittedName>
</protein>
<reference evidence="2" key="1">
    <citation type="journal article" date="2017" name="ISME J.">
        <title>Genomic exploration of individual giant ocean viruses.</title>
        <authorList>
            <person name="Wilson W.H."/>
            <person name="Gilg I.C."/>
            <person name="Moniruzzaman M."/>
            <person name="Field E.K."/>
            <person name="Koren S."/>
            <person name="LeCleir G.R."/>
            <person name="Martinez Martinez J."/>
            <person name="Poulton N.J."/>
            <person name="Swan B.K."/>
            <person name="Stepanauskas R."/>
            <person name="Wilhelm S.W."/>
        </authorList>
    </citation>
    <scope>NUCLEOTIDE SEQUENCE</scope>
</reference>
<dbReference type="SUPFAM" id="SSF52540">
    <property type="entry name" value="P-loop containing nucleoside triphosphate hydrolases"/>
    <property type="match status" value="1"/>
</dbReference>
<dbReference type="InterPro" id="IPR006758">
    <property type="entry name" value="A32L"/>
</dbReference>
<organism evidence="2">
    <name type="scientific">Mimivirus AB-566-O17</name>
    <dbReference type="NCBI Taxonomy" id="1988039"/>
    <lineage>
        <taxon>Viruses</taxon>
        <taxon>Varidnaviria</taxon>
        <taxon>Bamfordvirae</taxon>
        <taxon>Nucleocytoviricota</taxon>
        <taxon>Megaviricetes</taxon>
        <taxon>Imitervirales</taxon>
        <taxon>Mimiviridae</taxon>
        <taxon>Megamimivirinae</taxon>
        <taxon>Mimivirus</taxon>
    </lineage>
</organism>
<name>A0A1X9VNW4_9VIRU</name>
<sequence>MCIIIMPKKVGVQKIKLQKFDLDSLLNDSTVLILGRRRSGKSWLIRDLMYHKRFMKQVLVFSGTENVSAFMSDFVPDVFIHSEFSSEILENLLETQRKKIREAKRKNESEDGKTSKNNMAIVMDDMLHDAKSWTRDRGVKELFFNGRHYNLLYVVALQYVYGLPPEFRDNLDYIFIYPQENPQAKTHSFSL</sequence>
<proteinExistence type="predicted"/>
<gene>
    <name evidence="2" type="ORF">SAGO17_0089</name>
</gene>
<dbReference type="EMBL" id="KY565525">
    <property type="protein sequence ID" value="ARR75007.1"/>
    <property type="molecule type" value="Genomic_DNA"/>
</dbReference>
<keyword evidence="1" id="KW-0175">Coiled coil</keyword>
<evidence type="ECO:0000313" key="2">
    <source>
        <dbReference type="EMBL" id="ARR75007.1"/>
    </source>
</evidence>
<dbReference type="Pfam" id="PF04665">
    <property type="entry name" value="Pox_A32"/>
    <property type="match status" value="1"/>
</dbReference>